<dbReference type="CDD" id="cd11386">
    <property type="entry name" value="MCP_signal"/>
    <property type="match status" value="1"/>
</dbReference>
<dbReference type="SUPFAM" id="SSF58104">
    <property type="entry name" value="Methyl-accepting chemotaxis protein (MCP) signaling domain"/>
    <property type="match status" value="1"/>
</dbReference>
<name>A0ABS2WC82_9GAMM</name>
<dbReference type="PRINTS" id="PR00260">
    <property type="entry name" value="CHEMTRNSDUCR"/>
</dbReference>
<keyword evidence="5 9" id="KW-0472">Membrane</keyword>
<feature type="domain" description="HAMP" evidence="12">
    <location>
        <begin position="211"/>
        <end position="265"/>
    </location>
</feature>
<accession>A0ABS2WC82</accession>
<evidence type="ECO:0000259" key="12">
    <source>
        <dbReference type="PROSITE" id="PS50885"/>
    </source>
</evidence>
<evidence type="ECO:0000256" key="2">
    <source>
        <dbReference type="ARBA" id="ARBA00022519"/>
    </source>
</evidence>
<dbReference type="PROSITE" id="PS50885">
    <property type="entry name" value="HAMP"/>
    <property type="match status" value="1"/>
</dbReference>
<dbReference type="Pfam" id="PF12729">
    <property type="entry name" value="4HB_MCP_1"/>
    <property type="match status" value="1"/>
</dbReference>
<comment type="similarity">
    <text evidence="7">Belongs to the methyl-accepting chemotaxis (MCP) protein family.</text>
</comment>
<evidence type="ECO:0000256" key="9">
    <source>
        <dbReference type="SAM" id="Phobius"/>
    </source>
</evidence>
<organism evidence="13 14">
    <name type="scientific">Amphritea pacifica</name>
    <dbReference type="NCBI Taxonomy" id="2811233"/>
    <lineage>
        <taxon>Bacteria</taxon>
        <taxon>Pseudomonadati</taxon>
        <taxon>Pseudomonadota</taxon>
        <taxon>Gammaproteobacteria</taxon>
        <taxon>Oceanospirillales</taxon>
        <taxon>Oceanospirillaceae</taxon>
        <taxon>Amphritea</taxon>
    </lineage>
</organism>
<dbReference type="InterPro" id="IPR024478">
    <property type="entry name" value="HlyB_4HB_MCP"/>
</dbReference>
<feature type="domain" description="T-SNARE coiled-coil homology" evidence="11">
    <location>
        <begin position="457"/>
        <end position="519"/>
    </location>
</feature>
<feature type="transmembrane region" description="Helical" evidence="9">
    <location>
        <begin position="187"/>
        <end position="208"/>
    </location>
</feature>
<dbReference type="RefSeq" id="WP_205211932.1">
    <property type="nucleotide sequence ID" value="NZ_JAFFZO010000037.1"/>
</dbReference>
<keyword evidence="2" id="KW-0997">Cell inner membrane</keyword>
<dbReference type="Proteomes" id="UP000760472">
    <property type="component" value="Unassembled WGS sequence"/>
</dbReference>
<dbReference type="SMART" id="SM00283">
    <property type="entry name" value="MA"/>
    <property type="match status" value="1"/>
</dbReference>
<dbReference type="Pfam" id="PF00672">
    <property type="entry name" value="HAMP"/>
    <property type="match status" value="1"/>
</dbReference>
<dbReference type="Pfam" id="PF00015">
    <property type="entry name" value="MCPsignal"/>
    <property type="match status" value="1"/>
</dbReference>
<reference evidence="13 14" key="1">
    <citation type="submission" date="2021-02" db="EMBL/GenBank/DDBJ databases">
        <title>A novel species of genus Amphritea isolated from a fishpond in China.</title>
        <authorList>
            <person name="Lu H."/>
        </authorList>
    </citation>
    <scope>NUCLEOTIDE SEQUENCE [LARGE SCALE GENOMIC DNA]</scope>
    <source>
        <strain evidence="13 14">RP18W</strain>
    </source>
</reference>
<proteinExistence type="inferred from homology"/>
<evidence type="ECO:0000256" key="1">
    <source>
        <dbReference type="ARBA" id="ARBA00004429"/>
    </source>
</evidence>
<evidence type="ECO:0000256" key="6">
    <source>
        <dbReference type="ARBA" id="ARBA00023224"/>
    </source>
</evidence>
<dbReference type="Gene3D" id="1.10.287.950">
    <property type="entry name" value="Methyl-accepting chemotaxis protein"/>
    <property type="match status" value="1"/>
</dbReference>
<comment type="caution">
    <text evidence="13">The sequence shown here is derived from an EMBL/GenBank/DDBJ whole genome shotgun (WGS) entry which is preliminary data.</text>
</comment>
<dbReference type="InterPro" id="IPR000727">
    <property type="entry name" value="T_SNARE_dom"/>
</dbReference>
<dbReference type="PANTHER" id="PTHR32089:SF119">
    <property type="entry name" value="METHYL-ACCEPTING CHEMOTAXIS PROTEIN CTPL"/>
    <property type="match status" value="1"/>
</dbReference>
<dbReference type="EMBL" id="JAFFZP010000033">
    <property type="protein sequence ID" value="MBN0989112.1"/>
    <property type="molecule type" value="Genomic_DNA"/>
</dbReference>
<keyword evidence="4 9" id="KW-1133">Transmembrane helix</keyword>
<dbReference type="PROSITE" id="PS50192">
    <property type="entry name" value="T_SNARE"/>
    <property type="match status" value="1"/>
</dbReference>
<evidence type="ECO:0000256" key="3">
    <source>
        <dbReference type="ARBA" id="ARBA00022692"/>
    </source>
</evidence>
<feature type="transmembrane region" description="Helical" evidence="9">
    <location>
        <begin position="13"/>
        <end position="34"/>
    </location>
</feature>
<keyword evidence="14" id="KW-1185">Reference proteome</keyword>
<evidence type="ECO:0000259" key="10">
    <source>
        <dbReference type="PROSITE" id="PS50111"/>
    </source>
</evidence>
<keyword evidence="6 8" id="KW-0807">Transducer</keyword>
<evidence type="ECO:0000313" key="14">
    <source>
        <dbReference type="Proteomes" id="UP000760472"/>
    </source>
</evidence>
<comment type="subcellular location">
    <subcellularLocation>
        <location evidence="1">Cell inner membrane</location>
        <topology evidence="1">Multi-pass membrane protein</topology>
    </subcellularLocation>
</comment>
<dbReference type="InterPro" id="IPR004090">
    <property type="entry name" value="Chemotax_Me-accpt_rcpt"/>
</dbReference>
<feature type="domain" description="Methyl-accepting transducer" evidence="10">
    <location>
        <begin position="270"/>
        <end position="506"/>
    </location>
</feature>
<evidence type="ECO:0000259" key="11">
    <source>
        <dbReference type="PROSITE" id="PS50192"/>
    </source>
</evidence>
<keyword evidence="3 9" id="KW-0812">Transmembrane</keyword>
<dbReference type="CDD" id="cd06225">
    <property type="entry name" value="HAMP"/>
    <property type="match status" value="1"/>
</dbReference>
<dbReference type="PANTHER" id="PTHR32089">
    <property type="entry name" value="METHYL-ACCEPTING CHEMOTAXIS PROTEIN MCPB"/>
    <property type="match status" value="1"/>
</dbReference>
<dbReference type="InterPro" id="IPR004089">
    <property type="entry name" value="MCPsignal_dom"/>
</dbReference>
<gene>
    <name evidence="13" type="ORF">JW498_17225</name>
</gene>
<evidence type="ECO:0000256" key="7">
    <source>
        <dbReference type="ARBA" id="ARBA00029447"/>
    </source>
</evidence>
<dbReference type="PROSITE" id="PS50111">
    <property type="entry name" value="CHEMOTAXIS_TRANSDUC_2"/>
    <property type="match status" value="1"/>
</dbReference>
<evidence type="ECO:0000256" key="5">
    <source>
        <dbReference type="ARBA" id="ARBA00023136"/>
    </source>
</evidence>
<protein>
    <submittedName>
        <fullName evidence="13">Methyl-accepting chemotaxis protein</fullName>
    </submittedName>
</protein>
<dbReference type="SMART" id="SM00304">
    <property type="entry name" value="HAMP"/>
    <property type="match status" value="1"/>
</dbReference>
<keyword evidence="2" id="KW-1003">Cell membrane</keyword>
<evidence type="ECO:0000313" key="13">
    <source>
        <dbReference type="EMBL" id="MBN0989112.1"/>
    </source>
</evidence>
<sequence length="544" mass="59816">MKSNPFQSIRVKLSIAMVILTLAILIIAVSGKILTDEMKSGVNTFGQNYLPAISSILNADRDLYQAREAELEYLLGNTSDKILNDFNENAQQALDRMNKYKALMSEYPDIIRKLDSFDTRFSDWKEKADQVLTLIKTGNTGQARALSDGEALTAFKKLRNLYNLAGEELDAQSVRERDRLEQQISTVSFGLGVFTLIVLIIAGALTYLTPKFLVTNIRRLTTSIQEISEGDGDLTLRINSERKDELGELADTFDTFISNLETLISDIRHQAESMNSSSAQLGESADSSMKIVNEQSQGVEMIATAVEEFSTAIRDVAENAQRTASETAKTVDISHRGREIINDSVIKFQSLTRSVTHSEEVIGNLAKESENIASVLDVIRGIADQTNLLALNAAIEAARAGDHGRGFAVVSDEVRSLASKTQASTEEIQAMIEKLQTGVNQAVSSIREGSEQVNSSVELVESTQDLLSEIETSATQVNDMAIQIASATEEQSLVTDEINRNLAHLSDQNQVSNELTQNTQTISISFKKLASDLYGKMKRFKVGH</sequence>
<dbReference type="InterPro" id="IPR003660">
    <property type="entry name" value="HAMP_dom"/>
</dbReference>
<evidence type="ECO:0000256" key="4">
    <source>
        <dbReference type="ARBA" id="ARBA00022989"/>
    </source>
</evidence>
<evidence type="ECO:0000256" key="8">
    <source>
        <dbReference type="PROSITE-ProRule" id="PRU00284"/>
    </source>
</evidence>